<proteinExistence type="predicted"/>
<evidence type="ECO:0008006" key="4">
    <source>
        <dbReference type="Google" id="ProtNLM"/>
    </source>
</evidence>
<comment type="caution">
    <text evidence="2">The sequence shown here is derived from an EMBL/GenBank/DDBJ whole genome shotgun (WGS) entry which is preliminary data.</text>
</comment>
<keyword evidence="1" id="KW-1133">Transmembrane helix</keyword>
<protein>
    <recommendedName>
        <fullName evidence="4">DUF1648 domain-containing protein</fullName>
    </recommendedName>
</protein>
<name>A0ABS7KU43_CLOSR</name>
<reference evidence="2 3" key="1">
    <citation type="journal article" date="2021" name="Cell Host Microbe">
        <title>in vivo commensal control of Clostridioides difficile virulence.</title>
        <authorList>
            <person name="Girinathan B.P."/>
            <person name="Dibenedetto N."/>
            <person name="Worley J.N."/>
            <person name="Peltier J."/>
            <person name="Arrieta-Ortiz M.L."/>
            <person name="Rupa Christinal Immanuel S."/>
            <person name="Lavin R."/>
            <person name="Delaney M.L."/>
            <person name="Cummins C."/>
            <person name="Hoffmann M."/>
            <person name="Luo Y."/>
            <person name="Gonzalez-Escalona N."/>
            <person name="Allard M."/>
            <person name="Onderdonk A.B."/>
            <person name="Gerber G.K."/>
            <person name="Sonenshein A.L."/>
            <person name="Baliga N."/>
            <person name="Dupuy B."/>
            <person name="Bry L."/>
        </authorList>
    </citation>
    <scope>NUCLEOTIDE SEQUENCE [LARGE SCALE GENOMIC DNA]</scope>
    <source>
        <strain evidence="2 3">DSM 599</strain>
    </source>
</reference>
<keyword evidence="3" id="KW-1185">Reference proteome</keyword>
<gene>
    <name evidence="2" type="ORF">K5V21_02560</name>
</gene>
<sequence length="170" mass="19250">MRAYTGMINSKSITDNSKKYGSLKLAMTLFIVFPILFLIYLYMSTTMIGGDLVGAISEDPMLNIAFIIAMINPFCGYLCKVILKDIDEGKDKEVIKINLLILTIAQVFVFNIVGVVLLGITLYRNFKWNNISKKHIVRIINDRYAISRIVSSSAIFFICLMCLFITVKLK</sequence>
<feature type="transmembrane region" description="Helical" evidence="1">
    <location>
        <begin position="21"/>
        <end position="42"/>
    </location>
</feature>
<feature type="transmembrane region" description="Helical" evidence="1">
    <location>
        <begin position="144"/>
        <end position="167"/>
    </location>
</feature>
<accession>A0ABS7KU43</accession>
<evidence type="ECO:0000313" key="3">
    <source>
        <dbReference type="Proteomes" id="UP001299068"/>
    </source>
</evidence>
<feature type="transmembrane region" description="Helical" evidence="1">
    <location>
        <begin position="99"/>
        <end position="124"/>
    </location>
</feature>
<keyword evidence="1" id="KW-0812">Transmembrane</keyword>
<feature type="transmembrane region" description="Helical" evidence="1">
    <location>
        <begin position="62"/>
        <end position="79"/>
    </location>
</feature>
<evidence type="ECO:0000313" key="2">
    <source>
        <dbReference type="EMBL" id="MBY0754329.1"/>
    </source>
</evidence>
<evidence type="ECO:0000256" key="1">
    <source>
        <dbReference type="SAM" id="Phobius"/>
    </source>
</evidence>
<dbReference type="RefSeq" id="WP_221858881.1">
    <property type="nucleotide sequence ID" value="NZ_JAIKTU010000002.1"/>
</dbReference>
<dbReference type="Proteomes" id="UP001299068">
    <property type="component" value="Unassembled WGS sequence"/>
</dbReference>
<keyword evidence="1" id="KW-0472">Membrane</keyword>
<dbReference type="EMBL" id="JAIKTU010000002">
    <property type="protein sequence ID" value="MBY0754329.1"/>
    <property type="molecule type" value="Genomic_DNA"/>
</dbReference>
<organism evidence="2 3">
    <name type="scientific">Clostridium sardiniense</name>
    <name type="common">Clostridium absonum</name>
    <dbReference type="NCBI Taxonomy" id="29369"/>
    <lineage>
        <taxon>Bacteria</taxon>
        <taxon>Bacillati</taxon>
        <taxon>Bacillota</taxon>
        <taxon>Clostridia</taxon>
        <taxon>Eubacteriales</taxon>
        <taxon>Clostridiaceae</taxon>
        <taxon>Clostridium</taxon>
    </lineage>
</organism>